<dbReference type="InterPro" id="IPR000146">
    <property type="entry name" value="FBPase_class-1"/>
</dbReference>
<dbReference type="AlphaFoldDB" id="A0A4P7CU35"/>
<keyword evidence="3 7" id="KW-0963">Cytoplasm</keyword>
<dbReference type="Gene3D" id="3.30.540.10">
    <property type="entry name" value="Fructose-1,6-Bisphosphatase, subunit A, domain 1"/>
    <property type="match status" value="1"/>
</dbReference>
<comment type="caution">
    <text evidence="7">Lacks conserved residue(s) required for the propagation of feature annotation.</text>
</comment>
<dbReference type="PRINTS" id="PR00115">
    <property type="entry name" value="F16BPHPHTASE"/>
</dbReference>
<dbReference type="InterPro" id="IPR033391">
    <property type="entry name" value="FBPase_N"/>
</dbReference>
<dbReference type="GO" id="GO:0042132">
    <property type="term" value="F:fructose 1,6-bisphosphate 1-phosphatase activity"/>
    <property type="evidence" value="ECO:0007669"/>
    <property type="project" value="UniProtKB-UniRule"/>
</dbReference>
<evidence type="ECO:0000256" key="8">
    <source>
        <dbReference type="RuleBase" id="RU000508"/>
    </source>
</evidence>
<evidence type="ECO:0000313" key="13">
    <source>
        <dbReference type="Proteomes" id="UP000295727"/>
    </source>
</evidence>
<evidence type="ECO:0000313" key="12">
    <source>
        <dbReference type="EMBL" id="QBQ99540.1"/>
    </source>
</evidence>
<comment type="pathway">
    <text evidence="6">Carbohydrate biosynthesis.</text>
</comment>
<sequence>MRTLSLSRALDHALEPGSAGARFSSNPAAVRAEKRGGGRGWRRLPQKRVAETGRHLAPAAGIHAGRLFRAARSILNSCNEATMPGRYMTLDDFLARELDGKHDAAGAHRLRMVLGEIALAVRAITAMIERITLYGGAGAGVDAKAAARESMMALCERSAYIAGYAAAGSNGTRATAAAVRGGYLLAFEALDGAAQIAENGVAGSVFSVREATRESMDEDAREAAWLCSDGTPCAAAYALYGPSTQLVLTLGRGTHGFTLDRASGTFVLTHHAMRVSDEGVELAIDGAREHAWEPPVQRYVRECRAGSVGAREREFSQRFGGCAVADLHRVLMRGGVGIVPREPRELQGTSGLRLVHAAQPLAMLVEQAGGAASTGRERVLDLRAGALDERVGVAMGAKSEVARLERYYGEYERGVDRPFDSPLFNERSLFRPEACA</sequence>
<dbReference type="PANTHER" id="PTHR11556">
    <property type="entry name" value="FRUCTOSE-1,6-BISPHOSPHATASE-RELATED"/>
    <property type="match status" value="1"/>
</dbReference>
<evidence type="ECO:0000256" key="1">
    <source>
        <dbReference type="ARBA" id="ARBA00001273"/>
    </source>
</evidence>
<evidence type="ECO:0000256" key="9">
    <source>
        <dbReference type="SAM" id="MobiDB-lite"/>
    </source>
</evidence>
<reference evidence="12 13" key="1">
    <citation type="submission" date="2019-03" db="EMBL/GenBank/DDBJ databases">
        <title>Paraburkholderia sp. 7MH5, isolated from subtropical forest soil.</title>
        <authorList>
            <person name="Gao Z.-H."/>
            <person name="Qiu L.-H."/>
        </authorList>
    </citation>
    <scope>NUCLEOTIDE SEQUENCE [LARGE SCALE GENOMIC DNA]</scope>
    <source>
        <strain evidence="12 13">7MH5</strain>
    </source>
</reference>
<dbReference type="Pfam" id="PF18913">
    <property type="entry name" value="FBPase_C"/>
    <property type="match status" value="1"/>
</dbReference>
<dbReference type="GO" id="GO:0006002">
    <property type="term" value="P:fructose 6-phosphate metabolic process"/>
    <property type="evidence" value="ECO:0007669"/>
    <property type="project" value="TreeGrafter"/>
</dbReference>
<dbReference type="GO" id="GO:0006094">
    <property type="term" value="P:gluconeogenesis"/>
    <property type="evidence" value="ECO:0007669"/>
    <property type="project" value="UniProtKB-UniRule"/>
</dbReference>
<dbReference type="EMBL" id="CP038149">
    <property type="protein sequence ID" value="QBQ99540.1"/>
    <property type="molecule type" value="Genomic_DNA"/>
</dbReference>
<evidence type="ECO:0000256" key="2">
    <source>
        <dbReference type="ARBA" id="ARBA00010941"/>
    </source>
</evidence>
<name>A0A4P7CU35_9BURK</name>
<dbReference type="KEGG" id="ppai:E1956_20425"/>
<comment type="similarity">
    <text evidence="2 7 8">Belongs to the FBPase class 1 family.</text>
</comment>
<dbReference type="Pfam" id="PF00316">
    <property type="entry name" value="FBPase"/>
    <property type="match status" value="1"/>
</dbReference>
<feature type="domain" description="Fructose-1-6-bisphosphatase class I N-terminal" evidence="10">
    <location>
        <begin position="91"/>
        <end position="270"/>
    </location>
</feature>
<gene>
    <name evidence="7" type="primary">fbp</name>
    <name evidence="12" type="ORF">E1956_20425</name>
</gene>
<dbReference type="SUPFAM" id="SSF56655">
    <property type="entry name" value="Carbohydrate phosphatase"/>
    <property type="match status" value="1"/>
</dbReference>
<dbReference type="OrthoDB" id="9114587at2"/>
<dbReference type="PANTHER" id="PTHR11556:SF35">
    <property type="entry name" value="SEDOHEPTULOSE-1,7-BISPHOSPHATASE, CHLOROPLASTIC"/>
    <property type="match status" value="1"/>
</dbReference>
<evidence type="ECO:0000256" key="6">
    <source>
        <dbReference type="ARBA" id="ARBA00024331"/>
    </source>
</evidence>
<dbReference type="GO" id="GO:0005829">
    <property type="term" value="C:cytosol"/>
    <property type="evidence" value="ECO:0007669"/>
    <property type="project" value="TreeGrafter"/>
</dbReference>
<comment type="catalytic activity">
    <reaction evidence="1 7">
        <text>beta-D-fructose 1,6-bisphosphate + H2O = beta-D-fructose 6-phosphate + phosphate</text>
        <dbReference type="Rhea" id="RHEA:11064"/>
        <dbReference type="ChEBI" id="CHEBI:15377"/>
        <dbReference type="ChEBI" id="CHEBI:32966"/>
        <dbReference type="ChEBI" id="CHEBI:43474"/>
        <dbReference type="ChEBI" id="CHEBI:57634"/>
        <dbReference type="EC" id="3.1.3.11"/>
    </reaction>
</comment>
<dbReference type="InterPro" id="IPR044015">
    <property type="entry name" value="FBPase_C_dom"/>
</dbReference>
<keyword evidence="4 7" id="KW-0378">Hydrolase</keyword>
<dbReference type="Proteomes" id="UP000295727">
    <property type="component" value="Chromosome 2"/>
</dbReference>
<comment type="subcellular location">
    <subcellularLocation>
        <location evidence="7">Cytoplasm</location>
    </subcellularLocation>
</comment>
<evidence type="ECO:0000256" key="5">
    <source>
        <dbReference type="ARBA" id="ARBA00023277"/>
    </source>
</evidence>
<protein>
    <recommendedName>
        <fullName evidence="7">Fructose-1,6-bisphosphatase class 1</fullName>
        <shortName evidence="7">FBPase class 1</shortName>
        <ecNumber evidence="7">3.1.3.11</ecNumber>
    </recommendedName>
    <alternativeName>
        <fullName evidence="7">D-fructose-1,6-bisphosphate 1-phosphohydrolase class 1</fullName>
    </alternativeName>
</protein>
<evidence type="ECO:0000256" key="7">
    <source>
        <dbReference type="HAMAP-Rule" id="MF_01855"/>
    </source>
</evidence>
<organism evidence="12 13">
    <name type="scientific">Paraburkholderia pallida</name>
    <dbReference type="NCBI Taxonomy" id="2547399"/>
    <lineage>
        <taxon>Bacteria</taxon>
        <taxon>Pseudomonadati</taxon>
        <taxon>Pseudomonadota</taxon>
        <taxon>Betaproteobacteria</taxon>
        <taxon>Burkholderiales</taxon>
        <taxon>Burkholderiaceae</taxon>
        <taxon>Paraburkholderia</taxon>
    </lineage>
</organism>
<dbReference type="GO" id="GO:0005986">
    <property type="term" value="P:sucrose biosynthetic process"/>
    <property type="evidence" value="ECO:0007669"/>
    <property type="project" value="TreeGrafter"/>
</dbReference>
<dbReference type="GO" id="GO:0030388">
    <property type="term" value="P:fructose 1,6-bisphosphate metabolic process"/>
    <property type="evidence" value="ECO:0007669"/>
    <property type="project" value="TreeGrafter"/>
</dbReference>
<feature type="domain" description="Fructose-1-6-bisphosphatase class 1 C-terminal" evidence="11">
    <location>
        <begin position="277"/>
        <end position="408"/>
    </location>
</feature>
<dbReference type="GO" id="GO:0006000">
    <property type="term" value="P:fructose metabolic process"/>
    <property type="evidence" value="ECO:0007669"/>
    <property type="project" value="TreeGrafter"/>
</dbReference>
<keyword evidence="5 7" id="KW-0119">Carbohydrate metabolism</keyword>
<dbReference type="EC" id="3.1.3.11" evidence="7"/>
<evidence type="ECO:0000256" key="3">
    <source>
        <dbReference type="ARBA" id="ARBA00022490"/>
    </source>
</evidence>
<proteinExistence type="inferred from homology"/>
<accession>A0A4P7CU35</accession>
<dbReference type="Gene3D" id="3.40.190.80">
    <property type="match status" value="1"/>
</dbReference>
<evidence type="ECO:0000259" key="10">
    <source>
        <dbReference type="Pfam" id="PF00316"/>
    </source>
</evidence>
<dbReference type="HAMAP" id="MF_01855">
    <property type="entry name" value="FBPase_class1"/>
    <property type="match status" value="1"/>
</dbReference>
<feature type="region of interest" description="Disordered" evidence="9">
    <location>
        <begin position="16"/>
        <end position="45"/>
    </location>
</feature>
<comment type="subunit">
    <text evidence="7">Homotetramer.</text>
</comment>
<dbReference type="InterPro" id="IPR028343">
    <property type="entry name" value="FBPtase"/>
</dbReference>
<keyword evidence="13" id="KW-1185">Reference proteome</keyword>
<evidence type="ECO:0000256" key="4">
    <source>
        <dbReference type="ARBA" id="ARBA00022801"/>
    </source>
</evidence>
<evidence type="ECO:0000259" key="11">
    <source>
        <dbReference type="Pfam" id="PF18913"/>
    </source>
</evidence>